<dbReference type="PANTHER" id="PTHR30543:SF21">
    <property type="entry name" value="NAD(P)H-DEPENDENT FMN REDUCTASE LOT6"/>
    <property type="match status" value="1"/>
</dbReference>
<dbReference type="InterPro" id="IPR050712">
    <property type="entry name" value="NAD(P)H-dep_reductase"/>
</dbReference>
<dbReference type="InterPro" id="IPR005025">
    <property type="entry name" value="FMN_Rdtase-like_dom"/>
</dbReference>
<comment type="caution">
    <text evidence="4">The sequence shown here is derived from an EMBL/GenBank/DDBJ whole genome shotgun (WGS) entry which is preliminary data.</text>
</comment>
<evidence type="ECO:0000259" key="3">
    <source>
        <dbReference type="Pfam" id="PF03358"/>
    </source>
</evidence>
<dbReference type="RefSeq" id="WP_057509364.1">
    <property type="nucleotide sequence ID" value="NZ_DAMBRS010000015.1"/>
</dbReference>
<evidence type="ECO:0000313" key="4">
    <source>
        <dbReference type="EMBL" id="KRG71868.1"/>
    </source>
</evidence>
<dbReference type="AlphaFoldDB" id="A0A0R0CPG2"/>
<keyword evidence="2" id="KW-0285">Flavoprotein</keyword>
<keyword evidence="5" id="KW-1185">Reference proteome</keyword>
<dbReference type="GO" id="GO:0005829">
    <property type="term" value="C:cytosol"/>
    <property type="evidence" value="ECO:0007669"/>
    <property type="project" value="TreeGrafter"/>
</dbReference>
<accession>A0A0R0CPG2</accession>
<feature type="domain" description="NADPH-dependent FMN reductase-like" evidence="3">
    <location>
        <begin position="5"/>
        <end position="148"/>
    </location>
</feature>
<evidence type="ECO:0000313" key="5">
    <source>
        <dbReference type="Proteomes" id="UP000051386"/>
    </source>
</evidence>
<organism evidence="4 5">
    <name type="scientific">Stenotrophomonas chelatiphaga</name>
    <dbReference type="NCBI Taxonomy" id="517011"/>
    <lineage>
        <taxon>Bacteria</taxon>
        <taxon>Pseudomonadati</taxon>
        <taxon>Pseudomonadota</taxon>
        <taxon>Gammaproteobacteria</taxon>
        <taxon>Lysobacterales</taxon>
        <taxon>Lysobacteraceae</taxon>
        <taxon>Stenotrophomonas</taxon>
    </lineage>
</organism>
<dbReference type="GO" id="GO:0016491">
    <property type="term" value="F:oxidoreductase activity"/>
    <property type="evidence" value="ECO:0007669"/>
    <property type="project" value="InterPro"/>
</dbReference>
<name>A0A0R0CPG2_9GAMM</name>
<dbReference type="SUPFAM" id="SSF52218">
    <property type="entry name" value="Flavoproteins"/>
    <property type="match status" value="1"/>
</dbReference>
<evidence type="ECO:0000256" key="1">
    <source>
        <dbReference type="ARBA" id="ARBA00001917"/>
    </source>
</evidence>
<dbReference type="PATRIC" id="fig|517011.3.peg.3034"/>
<dbReference type="Pfam" id="PF03358">
    <property type="entry name" value="FMN_red"/>
    <property type="match status" value="1"/>
</dbReference>
<dbReference type="Proteomes" id="UP000051386">
    <property type="component" value="Unassembled WGS sequence"/>
</dbReference>
<reference evidence="4 5" key="1">
    <citation type="submission" date="2015-05" db="EMBL/GenBank/DDBJ databases">
        <title>Genome sequencing and analysis of members of genus Stenotrophomonas.</title>
        <authorList>
            <person name="Patil P.P."/>
            <person name="Midha S."/>
            <person name="Patil P.B."/>
        </authorList>
    </citation>
    <scope>NUCLEOTIDE SEQUENCE [LARGE SCALE GENOMIC DNA]</scope>
    <source>
        <strain evidence="4 5">DSM 21508</strain>
    </source>
</reference>
<sequence>MAEYTIAVLVGSLRKESINRRLARALEKLAAGRARFDFVEIGDLPLYNQDFDADYPAQGKRLKQQIRGADAVLFVTPEYNRSVPGVLKNAIDIGSRPYGHSAFAGKPAAVIGASIGVIGTALAQQHLRNILAYLDMPVLGQPEAFLHFKEGLIDEAGTISNAGTQEFLQGFVDRFLTLVAVHGKGA</sequence>
<dbReference type="InterPro" id="IPR029039">
    <property type="entry name" value="Flavoprotein-like_sf"/>
</dbReference>
<dbReference type="EMBL" id="LDJK01000076">
    <property type="protein sequence ID" value="KRG71868.1"/>
    <property type="molecule type" value="Genomic_DNA"/>
</dbReference>
<dbReference type="Gene3D" id="3.40.50.360">
    <property type="match status" value="1"/>
</dbReference>
<dbReference type="GO" id="GO:0010181">
    <property type="term" value="F:FMN binding"/>
    <property type="evidence" value="ECO:0007669"/>
    <property type="project" value="TreeGrafter"/>
</dbReference>
<protein>
    <submittedName>
        <fullName evidence="4">NADPH-dependent FMN reductase</fullName>
    </submittedName>
</protein>
<gene>
    <name evidence="4" type="ORF">ABB28_14875</name>
</gene>
<comment type="cofactor">
    <cofactor evidence="1">
        <name>FMN</name>
        <dbReference type="ChEBI" id="CHEBI:58210"/>
    </cofactor>
</comment>
<keyword evidence="2" id="KW-0288">FMN</keyword>
<evidence type="ECO:0000256" key="2">
    <source>
        <dbReference type="ARBA" id="ARBA00022643"/>
    </source>
</evidence>
<dbReference type="PANTHER" id="PTHR30543">
    <property type="entry name" value="CHROMATE REDUCTASE"/>
    <property type="match status" value="1"/>
</dbReference>
<proteinExistence type="predicted"/>